<sequence length="70" mass="8291">MEIIEISTEYIKLDQFLKWVNIVGSGVEAKFLIKEGQVKVNKEVELRRGKKLRDEDIIEIDKNIYKIKRV</sequence>
<name>A0AAU9DBE0_9FUSO</name>
<dbReference type="RefSeq" id="WP_307904392.1">
    <property type="nucleotide sequence ID" value="NZ_AP027059.1"/>
</dbReference>
<dbReference type="SUPFAM" id="SSF55174">
    <property type="entry name" value="Alpha-L RNA-binding motif"/>
    <property type="match status" value="1"/>
</dbReference>
<dbReference type="GO" id="GO:0003723">
    <property type="term" value="F:RNA binding"/>
    <property type="evidence" value="ECO:0007669"/>
    <property type="project" value="UniProtKB-KW"/>
</dbReference>
<dbReference type="InterPro" id="IPR036986">
    <property type="entry name" value="S4_RNA-bd_sf"/>
</dbReference>
<keyword evidence="3" id="KW-1185">Reference proteome</keyword>
<dbReference type="AlphaFoldDB" id="A0AAU9DBE0"/>
<organism evidence="2 3">
    <name type="scientific">Haliovirga abyssi</name>
    <dbReference type="NCBI Taxonomy" id="2996794"/>
    <lineage>
        <taxon>Bacteria</taxon>
        <taxon>Fusobacteriati</taxon>
        <taxon>Fusobacteriota</taxon>
        <taxon>Fusobacteriia</taxon>
        <taxon>Fusobacteriales</taxon>
        <taxon>Haliovirgaceae</taxon>
        <taxon>Haliovirga</taxon>
    </lineage>
</organism>
<dbReference type="NCBIfam" id="TIGR02988">
    <property type="entry name" value="YaaA_near_RecF"/>
    <property type="match status" value="1"/>
</dbReference>
<protein>
    <submittedName>
        <fullName evidence="2">RNA-binding protein S4</fullName>
    </submittedName>
</protein>
<evidence type="ECO:0000313" key="3">
    <source>
        <dbReference type="Proteomes" id="UP001321582"/>
    </source>
</evidence>
<evidence type="ECO:0000256" key="1">
    <source>
        <dbReference type="PROSITE-ProRule" id="PRU00182"/>
    </source>
</evidence>
<gene>
    <name evidence="2" type="ORF">HLVA_00020</name>
</gene>
<dbReference type="Gene3D" id="3.10.290.10">
    <property type="entry name" value="RNA-binding S4 domain"/>
    <property type="match status" value="1"/>
</dbReference>
<dbReference type="KEGG" id="haby:HLVA_00020"/>
<keyword evidence="1" id="KW-0694">RNA-binding</keyword>
<dbReference type="EMBL" id="AP027059">
    <property type="protein sequence ID" value="BDU49433.1"/>
    <property type="molecule type" value="Genomic_DNA"/>
</dbReference>
<dbReference type="Proteomes" id="UP001321582">
    <property type="component" value="Chromosome"/>
</dbReference>
<dbReference type="CDD" id="cd00165">
    <property type="entry name" value="S4"/>
    <property type="match status" value="1"/>
</dbReference>
<dbReference type="Pfam" id="PF13275">
    <property type="entry name" value="S4_2"/>
    <property type="match status" value="1"/>
</dbReference>
<dbReference type="PROSITE" id="PS50889">
    <property type="entry name" value="S4"/>
    <property type="match status" value="1"/>
</dbReference>
<accession>A0AAU9DBE0</accession>
<reference evidence="2 3" key="1">
    <citation type="submission" date="2022-11" db="EMBL/GenBank/DDBJ databases">
        <title>Haliovirga abyssi gen. nov., sp. nov., a mesophilic fermentative bacterium isolated from the Iheya North hydrothermal field and the proposal of Haliovirgaceae fam. nov.</title>
        <authorList>
            <person name="Miyazaki U."/>
            <person name="Tame A."/>
            <person name="Miyazaki J."/>
            <person name="Takai K."/>
            <person name="Sawayama S."/>
            <person name="Kitajima M."/>
            <person name="Okamoto A."/>
            <person name="Nakagawa S."/>
        </authorList>
    </citation>
    <scope>NUCLEOTIDE SEQUENCE [LARGE SCALE GENOMIC DNA]</scope>
    <source>
        <strain evidence="2 3">IC12</strain>
    </source>
</reference>
<proteinExistence type="predicted"/>
<evidence type="ECO:0000313" key="2">
    <source>
        <dbReference type="EMBL" id="BDU49433.1"/>
    </source>
</evidence>
<dbReference type="InterPro" id="IPR014330">
    <property type="entry name" value="RNA-bd_S4-rel_YaaA"/>
</dbReference>